<dbReference type="InterPro" id="IPR014721">
    <property type="entry name" value="Ribsml_uS5_D2-typ_fold_subgr"/>
</dbReference>
<evidence type="ECO:0000256" key="3">
    <source>
        <dbReference type="ARBA" id="ARBA00023134"/>
    </source>
</evidence>
<dbReference type="Pfam" id="PF14492">
    <property type="entry name" value="EFG_III"/>
    <property type="match status" value="1"/>
</dbReference>
<dbReference type="Pfam" id="PF03764">
    <property type="entry name" value="EFG_IV"/>
    <property type="match status" value="1"/>
</dbReference>
<evidence type="ECO:0000313" key="6">
    <source>
        <dbReference type="Proteomes" id="UP000886743"/>
    </source>
</evidence>
<dbReference type="InterPro" id="IPR035647">
    <property type="entry name" value="EFG_III/V"/>
</dbReference>
<keyword evidence="1" id="KW-0547">Nucleotide-binding</keyword>
<dbReference type="EMBL" id="DVOF01000160">
    <property type="protein sequence ID" value="HIV03015.1"/>
    <property type="molecule type" value="Genomic_DNA"/>
</dbReference>
<dbReference type="Pfam" id="PF00009">
    <property type="entry name" value="GTP_EFTU"/>
    <property type="match status" value="1"/>
</dbReference>
<keyword evidence="3" id="KW-0342">GTP-binding</keyword>
<dbReference type="GO" id="GO:0005525">
    <property type="term" value="F:GTP binding"/>
    <property type="evidence" value="ECO:0007669"/>
    <property type="project" value="UniProtKB-KW"/>
</dbReference>
<dbReference type="SUPFAM" id="SSF52540">
    <property type="entry name" value="P-loop containing nucleoside triphosphate hydrolases"/>
    <property type="match status" value="1"/>
</dbReference>
<evidence type="ECO:0000259" key="4">
    <source>
        <dbReference type="PROSITE" id="PS51722"/>
    </source>
</evidence>
<dbReference type="InterPro" id="IPR005517">
    <property type="entry name" value="Transl_elong_EFG/EF2_IV"/>
</dbReference>
<dbReference type="NCBIfam" id="TIGR00231">
    <property type="entry name" value="small_GTP"/>
    <property type="match status" value="1"/>
</dbReference>
<dbReference type="Gene3D" id="3.30.70.870">
    <property type="entry name" value="Elongation Factor G (Translational Gtpase), domain 3"/>
    <property type="match status" value="1"/>
</dbReference>
<proteinExistence type="predicted"/>
<dbReference type="InterPro" id="IPR009000">
    <property type="entry name" value="Transl_B-barrel_sf"/>
</dbReference>
<dbReference type="InterPro" id="IPR041095">
    <property type="entry name" value="EFG_II"/>
</dbReference>
<dbReference type="InterPro" id="IPR005225">
    <property type="entry name" value="Small_GTP-bd"/>
</dbReference>
<dbReference type="GO" id="GO:0003924">
    <property type="term" value="F:GTPase activity"/>
    <property type="evidence" value="ECO:0007669"/>
    <property type="project" value="InterPro"/>
</dbReference>
<keyword evidence="2" id="KW-0648">Protein biosynthesis</keyword>
<dbReference type="Gene3D" id="3.30.230.10">
    <property type="match status" value="1"/>
</dbReference>
<gene>
    <name evidence="5" type="ORF">IAC74_05520</name>
</gene>
<dbReference type="PANTHER" id="PTHR43261:SF1">
    <property type="entry name" value="RIBOSOME-RELEASING FACTOR 2, MITOCHONDRIAL"/>
    <property type="match status" value="1"/>
</dbReference>
<accession>A0A9D1NH55</accession>
<dbReference type="SMART" id="SM00889">
    <property type="entry name" value="EFG_IV"/>
    <property type="match status" value="1"/>
</dbReference>
<feature type="domain" description="Tr-type G" evidence="4">
    <location>
        <begin position="1"/>
        <end position="238"/>
    </location>
</feature>
<sequence>MKNIGLMAHVDAGKTTITEQLLFHTGAIRKLGSVDAGTAQTDYMEIEKRRGISVLSAVTQIEIDGEPVNLIDTPGHIDFAAEVERALMVLDGVVLVISAVEGVQSHTEVIFRALRKKRIPVILFVNKIDRVGADCANVLGQIRARLDGNICPMYDVTKQGTQEAVVVRRDIREDAALLDEELFLRYTEGNLSEEAAQKRVQAQAEKAEVYPVLFGSALRGAGIEELLEAVSRFVPDSFGDEMAQPAGIVFKISHDAQMGKTAYVRLYSGTLKNRDSIWNVTKTAEEKVSQIRKFRGEKYTDTGILKAGDIAAVYGLANASVGDVLGDASLVPEPVTWVNPLLRITLRAEDDAARPKLIEALRMLNEEEPTLGFYPPEPGREITVNSMGMIQTEVLVQLLQERFGVTAVPEGQSVIYKETPSHIGEGFDAYTMPKPCWAVLRFVVEPLPRGSGIEYVCKVPPKKLPYRYQNHVETAVHRALKQGIYGWEVTDIRVTLTDGEYHHEHTHPLDFFVATPMALAKALLDAQPVLLEPLLAMELHAPEACAGKIIGELVGMEGEFSSPVIRDGQFFVEATVPAANAFDFPVKLASMSGGHGVLTSALCGYRACPPGFVQTTPRRGVDPLDRSKYILWARNAIGQFGDQL</sequence>
<dbReference type="PRINTS" id="PR01037">
    <property type="entry name" value="TCRTETOQM"/>
</dbReference>
<reference evidence="5" key="1">
    <citation type="submission" date="2020-10" db="EMBL/GenBank/DDBJ databases">
        <authorList>
            <person name="Gilroy R."/>
        </authorList>
    </citation>
    <scope>NUCLEOTIDE SEQUENCE</scope>
    <source>
        <strain evidence="5">4920</strain>
    </source>
</reference>
<dbReference type="InterPro" id="IPR031157">
    <property type="entry name" value="G_TR_CS"/>
</dbReference>
<dbReference type="SUPFAM" id="SSF54211">
    <property type="entry name" value="Ribosomal protein S5 domain 2-like"/>
    <property type="match status" value="1"/>
</dbReference>
<reference evidence="5" key="2">
    <citation type="journal article" date="2021" name="PeerJ">
        <title>Extensive microbial diversity within the chicken gut microbiome revealed by metagenomics and culture.</title>
        <authorList>
            <person name="Gilroy R."/>
            <person name="Ravi A."/>
            <person name="Getino M."/>
            <person name="Pursley I."/>
            <person name="Horton D.L."/>
            <person name="Alikhan N.F."/>
            <person name="Baker D."/>
            <person name="Gharbi K."/>
            <person name="Hall N."/>
            <person name="Watson M."/>
            <person name="Adriaenssens E.M."/>
            <person name="Foster-Nyarko E."/>
            <person name="Jarju S."/>
            <person name="Secka A."/>
            <person name="Antonio M."/>
            <person name="Oren A."/>
            <person name="Chaudhuri R.R."/>
            <person name="La Ragione R."/>
            <person name="Hildebrand F."/>
            <person name="Pallen M.J."/>
        </authorList>
    </citation>
    <scope>NUCLEOTIDE SEQUENCE</scope>
    <source>
        <strain evidence="5">4920</strain>
    </source>
</reference>
<dbReference type="InterPro" id="IPR053905">
    <property type="entry name" value="EF-G-like_DII"/>
</dbReference>
<dbReference type="AlphaFoldDB" id="A0A9D1NH55"/>
<dbReference type="Gene3D" id="3.40.50.300">
    <property type="entry name" value="P-loop containing nucleotide triphosphate hydrolases"/>
    <property type="match status" value="1"/>
</dbReference>
<evidence type="ECO:0000256" key="1">
    <source>
        <dbReference type="ARBA" id="ARBA00022741"/>
    </source>
</evidence>
<organism evidence="5 6">
    <name type="scientific">Candidatus Aphodoplasma excrementigallinarum</name>
    <dbReference type="NCBI Taxonomy" id="2840673"/>
    <lineage>
        <taxon>Bacteria</taxon>
        <taxon>Bacillati</taxon>
        <taxon>Bacillota</taxon>
        <taxon>Clostridia</taxon>
        <taxon>Eubacteriales</taxon>
        <taxon>Candidatus Aphodoplasma</taxon>
    </lineage>
</organism>
<dbReference type="PROSITE" id="PS00301">
    <property type="entry name" value="G_TR_1"/>
    <property type="match status" value="1"/>
</dbReference>
<dbReference type="InterPro" id="IPR020568">
    <property type="entry name" value="Ribosomal_Su5_D2-typ_SF"/>
</dbReference>
<dbReference type="SUPFAM" id="SSF50447">
    <property type="entry name" value="Translation proteins"/>
    <property type="match status" value="1"/>
</dbReference>
<dbReference type="PANTHER" id="PTHR43261">
    <property type="entry name" value="TRANSLATION ELONGATION FACTOR G-RELATED"/>
    <property type="match status" value="1"/>
</dbReference>
<dbReference type="PRINTS" id="PR00315">
    <property type="entry name" value="ELONGATNFCT"/>
</dbReference>
<comment type="caution">
    <text evidence="5">The sequence shown here is derived from an EMBL/GenBank/DDBJ whole genome shotgun (WGS) entry which is preliminary data.</text>
</comment>
<dbReference type="InterPro" id="IPR000640">
    <property type="entry name" value="EFG_V-like"/>
</dbReference>
<evidence type="ECO:0000313" key="5">
    <source>
        <dbReference type="EMBL" id="HIV03015.1"/>
    </source>
</evidence>
<protein>
    <submittedName>
        <fullName evidence="5">TetM/TetW/TetO/TetS family tetracycline resistance ribosomal protection protein</fullName>
    </submittedName>
</protein>
<dbReference type="Pfam" id="PF22042">
    <property type="entry name" value="EF-G_D2"/>
    <property type="match status" value="1"/>
</dbReference>
<name>A0A9D1NH55_9FIRM</name>
<dbReference type="SUPFAM" id="SSF54980">
    <property type="entry name" value="EF-G C-terminal domain-like"/>
    <property type="match status" value="2"/>
</dbReference>
<dbReference type="Proteomes" id="UP000886743">
    <property type="component" value="Unassembled WGS sequence"/>
</dbReference>
<evidence type="ECO:0000256" key="2">
    <source>
        <dbReference type="ARBA" id="ARBA00022917"/>
    </source>
</evidence>
<dbReference type="SMART" id="SM00838">
    <property type="entry name" value="EFG_C"/>
    <property type="match status" value="1"/>
</dbReference>
<dbReference type="PROSITE" id="PS51722">
    <property type="entry name" value="G_TR_2"/>
    <property type="match status" value="1"/>
</dbReference>
<dbReference type="InterPro" id="IPR000795">
    <property type="entry name" value="T_Tr_GTP-bd_dom"/>
</dbReference>
<dbReference type="InterPro" id="IPR027417">
    <property type="entry name" value="P-loop_NTPase"/>
</dbReference>
<dbReference type="CDD" id="cd04168">
    <property type="entry name" value="TetM_like"/>
    <property type="match status" value="1"/>
</dbReference>
<dbReference type="GO" id="GO:0032790">
    <property type="term" value="P:ribosome disassembly"/>
    <property type="evidence" value="ECO:0007669"/>
    <property type="project" value="TreeGrafter"/>
</dbReference>
<dbReference type="Gene3D" id="2.40.30.10">
    <property type="entry name" value="Translation factors"/>
    <property type="match status" value="1"/>
</dbReference>
<dbReference type="Pfam" id="PF00679">
    <property type="entry name" value="EFG_C"/>
    <property type="match status" value="1"/>
</dbReference>
<dbReference type="GO" id="GO:0006412">
    <property type="term" value="P:translation"/>
    <property type="evidence" value="ECO:0007669"/>
    <property type="project" value="UniProtKB-KW"/>
</dbReference>
<dbReference type="Gene3D" id="3.30.70.240">
    <property type="match status" value="1"/>
</dbReference>